<evidence type="ECO:0000256" key="4">
    <source>
        <dbReference type="ARBA" id="ARBA00022737"/>
    </source>
</evidence>
<dbReference type="SMART" id="SM00369">
    <property type="entry name" value="LRR_TYP"/>
    <property type="match status" value="3"/>
</dbReference>
<feature type="region of interest" description="Disordered" evidence="5">
    <location>
        <begin position="117"/>
        <end position="152"/>
    </location>
</feature>
<protein>
    <submittedName>
        <fullName evidence="6">Uncharacterized protein</fullName>
    </submittedName>
</protein>
<dbReference type="InterPro" id="IPR003591">
    <property type="entry name" value="Leu-rich_rpt_typical-subtyp"/>
</dbReference>
<keyword evidence="2" id="KW-0963">Cytoplasm</keyword>
<feature type="region of interest" description="Disordered" evidence="5">
    <location>
        <begin position="201"/>
        <end position="250"/>
    </location>
</feature>
<comment type="subcellular location">
    <subcellularLocation>
        <location evidence="1">Cytoplasm</location>
    </subcellularLocation>
</comment>
<reference evidence="6 7" key="1">
    <citation type="submission" date="2023-09" db="EMBL/GenBank/DDBJ databases">
        <title>Pangenome analysis of Batrachochytrium dendrobatidis and related Chytrids.</title>
        <authorList>
            <person name="Yacoub M.N."/>
            <person name="Stajich J.E."/>
            <person name="James T.Y."/>
        </authorList>
    </citation>
    <scope>NUCLEOTIDE SEQUENCE [LARGE SCALE GENOMIC DNA]</scope>
    <source>
        <strain evidence="6 7">JEL0888</strain>
    </source>
</reference>
<dbReference type="Pfam" id="PF13855">
    <property type="entry name" value="LRR_8"/>
    <property type="match status" value="1"/>
</dbReference>
<keyword evidence="4" id="KW-0677">Repeat</keyword>
<dbReference type="PANTHER" id="PTHR22710:SF2">
    <property type="entry name" value="X-RAY RADIATION RESISTANCE-ASSOCIATED PROTEIN 1"/>
    <property type="match status" value="1"/>
</dbReference>
<evidence type="ECO:0000256" key="1">
    <source>
        <dbReference type="ARBA" id="ARBA00004496"/>
    </source>
</evidence>
<feature type="compositionally biased region" description="Basic and acidic residues" evidence="5">
    <location>
        <begin position="132"/>
        <end position="141"/>
    </location>
</feature>
<evidence type="ECO:0000313" key="7">
    <source>
        <dbReference type="Proteomes" id="UP001527925"/>
    </source>
</evidence>
<organism evidence="6 7">
    <name type="scientific">Polyrhizophydium stewartii</name>
    <dbReference type="NCBI Taxonomy" id="2732419"/>
    <lineage>
        <taxon>Eukaryota</taxon>
        <taxon>Fungi</taxon>
        <taxon>Fungi incertae sedis</taxon>
        <taxon>Chytridiomycota</taxon>
        <taxon>Chytridiomycota incertae sedis</taxon>
        <taxon>Chytridiomycetes</taxon>
        <taxon>Rhizophydiales</taxon>
        <taxon>Rhizophydiales incertae sedis</taxon>
        <taxon>Polyrhizophydium</taxon>
    </lineage>
</organism>
<sequence length="315" mass="34285">MARRLPALRKLVLPCNGITSLDLEVDGRFRLLEFLDLSFNAVDHSAQIVLATLPSLKHLDLTSNNISSLAPAIETMDGWRDRVIELLLPGEVAALDAHIIAQGPHEGRLLQSYLERRASSRHDQAASGRASELGHARRSHDSPLPPNPLLEMHNAPHALATIADEAELQQPAAARTDIARAASRLSADHADDRKSVMTDAVHDGGESEYGDAHPLNRTAPSEANAHDIQDQQRALRGAARDLKDADGGSRIGASEIDEPLRVGFCMLEILVLENNKLGSTGSAHFWFILLRVLNLNSNAIRTLCVVALVQVVWLD</sequence>
<gene>
    <name evidence="6" type="ORF">HK105_202906</name>
</gene>
<evidence type="ECO:0000256" key="5">
    <source>
        <dbReference type="SAM" id="MobiDB-lite"/>
    </source>
</evidence>
<dbReference type="PANTHER" id="PTHR22710">
    <property type="entry name" value="X-RAY RADIATION RESISTANCE ASSOCIATED PROTEIN 1 XRRA1"/>
    <property type="match status" value="1"/>
</dbReference>
<comment type="caution">
    <text evidence="6">The sequence shown here is derived from an EMBL/GenBank/DDBJ whole genome shotgun (WGS) entry which is preliminary data.</text>
</comment>
<dbReference type="Gene3D" id="3.80.10.10">
    <property type="entry name" value="Ribonuclease Inhibitor"/>
    <property type="match status" value="1"/>
</dbReference>
<evidence type="ECO:0000313" key="6">
    <source>
        <dbReference type="EMBL" id="KAL2917620.1"/>
    </source>
</evidence>
<dbReference type="PROSITE" id="PS51450">
    <property type="entry name" value="LRR"/>
    <property type="match status" value="1"/>
</dbReference>
<dbReference type="SUPFAM" id="SSF52058">
    <property type="entry name" value="L domain-like"/>
    <property type="match status" value="1"/>
</dbReference>
<name>A0ABR4NDM7_9FUNG</name>
<keyword evidence="3" id="KW-0433">Leucine-rich repeat</keyword>
<dbReference type="InterPro" id="IPR001611">
    <property type="entry name" value="Leu-rich_rpt"/>
</dbReference>
<dbReference type="EMBL" id="JADGIZ020000010">
    <property type="protein sequence ID" value="KAL2917620.1"/>
    <property type="molecule type" value="Genomic_DNA"/>
</dbReference>
<accession>A0ABR4NDM7</accession>
<dbReference type="Proteomes" id="UP001527925">
    <property type="component" value="Unassembled WGS sequence"/>
</dbReference>
<feature type="compositionally biased region" description="Basic and acidic residues" evidence="5">
    <location>
        <begin position="238"/>
        <end position="247"/>
    </location>
</feature>
<evidence type="ECO:0000256" key="3">
    <source>
        <dbReference type="ARBA" id="ARBA00022614"/>
    </source>
</evidence>
<proteinExistence type="predicted"/>
<evidence type="ECO:0000256" key="2">
    <source>
        <dbReference type="ARBA" id="ARBA00022490"/>
    </source>
</evidence>
<dbReference type="InterPro" id="IPR032675">
    <property type="entry name" value="LRR_dom_sf"/>
</dbReference>
<keyword evidence="7" id="KW-1185">Reference proteome</keyword>